<feature type="compositionally biased region" description="Basic residues" evidence="1">
    <location>
        <begin position="283"/>
        <end position="293"/>
    </location>
</feature>
<feature type="region of interest" description="Disordered" evidence="1">
    <location>
        <begin position="398"/>
        <end position="422"/>
    </location>
</feature>
<feature type="compositionally biased region" description="Low complexity" evidence="1">
    <location>
        <begin position="244"/>
        <end position="267"/>
    </location>
</feature>
<feature type="region of interest" description="Disordered" evidence="1">
    <location>
        <begin position="122"/>
        <end position="161"/>
    </location>
</feature>
<name>A0A5E4QHM3_9NEOP</name>
<feature type="compositionally biased region" description="Basic residues" evidence="1">
    <location>
        <begin position="444"/>
        <end position="454"/>
    </location>
</feature>
<feature type="region of interest" description="Disordered" evidence="1">
    <location>
        <begin position="439"/>
        <end position="480"/>
    </location>
</feature>
<gene>
    <name evidence="2" type="ORF">LSINAPIS_LOCUS8632</name>
</gene>
<evidence type="ECO:0000313" key="3">
    <source>
        <dbReference type="Proteomes" id="UP000324832"/>
    </source>
</evidence>
<feature type="compositionally biased region" description="Low complexity" evidence="1">
    <location>
        <begin position="301"/>
        <end position="312"/>
    </location>
</feature>
<feature type="compositionally biased region" description="Low complexity" evidence="1">
    <location>
        <begin position="200"/>
        <end position="209"/>
    </location>
</feature>
<evidence type="ECO:0000313" key="2">
    <source>
        <dbReference type="EMBL" id="VVC97326.1"/>
    </source>
</evidence>
<dbReference type="EMBL" id="FZQP02003113">
    <property type="protein sequence ID" value="VVC97326.1"/>
    <property type="molecule type" value="Genomic_DNA"/>
</dbReference>
<accession>A0A5E4QHM3</accession>
<keyword evidence="3" id="KW-1185">Reference proteome</keyword>
<feature type="region of interest" description="Disordered" evidence="1">
    <location>
        <begin position="186"/>
        <end position="210"/>
    </location>
</feature>
<feature type="compositionally biased region" description="Low complexity" evidence="1">
    <location>
        <begin position="402"/>
        <end position="415"/>
    </location>
</feature>
<sequence length="480" mass="52134">MALRSEDMDTNFLTADPPPGYQPRTDLATEYFNTFNQICETYRPDGEGPRHSSELRSSSNALRVSSAILDGSPEFISTDFQLRQAEYELSERAKDEQLFSFGQPDAAGLLRARARRRYHEERGLPAATSHESGYGSDEFGHDSPSRYASPKGAGAGGAGAAGAAPYQEPYYGGEWAAPYYQPPPPYHHDPYATSPGAGGEASAAGGAELPLPPMSSFRAAAPVHSPTDPMLVAKPTMQPMYAGAANSAAGGEGASLSSYGSSPSTPVHSPPPLHARLYPPLKHSPHHPHHAHHNGQQANWVSSGVSSPPSASTPHAQLTNAVLPNGHHVGVFPPPVMGAPAEQRQLDEAMVFLREHSDVGGARMEERLDDAINRVAWGWHTCSPNPSRWSAIWCPIQRNAKSPPSQSRSRSPRPQDLTSTRETQINVRGDIAHQRMKVMMNWTPRRRRCGRKRDGRPTTRGKGYEYGTSTRRSRSWAACA</sequence>
<dbReference type="Proteomes" id="UP000324832">
    <property type="component" value="Unassembled WGS sequence"/>
</dbReference>
<protein>
    <submittedName>
        <fullName evidence="2">Uncharacterized protein</fullName>
    </submittedName>
</protein>
<reference evidence="2 3" key="1">
    <citation type="submission" date="2017-07" db="EMBL/GenBank/DDBJ databases">
        <authorList>
            <person name="Talla V."/>
            <person name="Backstrom N."/>
        </authorList>
    </citation>
    <scope>NUCLEOTIDE SEQUENCE [LARGE SCALE GENOMIC DNA]</scope>
</reference>
<feature type="region of interest" description="Disordered" evidence="1">
    <location>
        <begin position="244"/>
        <end position="317"/>
    </location>
</feature>
<dbReference type="AlphaFoldDB" id="A0A5E4QHM3"/>
<evidence type="ECO:0000256" key="1">
    <source>
        <dbReference type="SAM" id="MobiDB-lite"/>
    </source>
</evidence>
<proteinExistence type="predicted"/>
<feature type="region of interest" description="Disordered" evidence="1">
    <location>
        <begin position="1"/>
        <end position="21"/>
    </location>
</feature>
<organism evidence="2 3">
    <name type="scientific">Leptidea sinapis</name>
    <dbReference type="NCBI Taxonomy" id="189913"/>
    <lineage>
        <taxon>Eukaryota</taxon>
        <taxon>Metazoa</taxon>
        <taxon>Ecdysozoa</taxon>
        <taxon>Arthropoda</taxon>
        <taxon>Hexapoda</taxon>
        <taxon>Insecta</taxon>
        <taxon>Pterygota</taxon>
        <taxon>Neoptera</taxon>
        <taxon>Endopterygota</taxon>
        <taxon>Lepidoptera</taxon>
        <taxon>Glossata</taxon>
        <taxon>Ditrysia</taxon>
        <taxon>Papilionoidea</taxon>
        <taxon>Pieridae</taxon>
        <taxon>Dismorphiinae</taxon>
        <taxon>Leptidea</taxon>
    </lineage>
</organism>